<reference evidence="2" key="2">
    <citation type="submission" date="2025-08" db="UniProtKB">
        <authorList>
            <consortium name="Ensembl"/>
        </authorList>
    </citation>
    <scope>IDENTIFICATION</scope>
</reference>
<reference evidence="2 3" key="1">
    <citation type="journal article" date="2019" name="Proc. Natl. Acad. Sci. U.S.A.">
        <title>Regulatory changes in pterin and carotenoid genes underlie balanced color polymorphisms in the wall lizard.</title>
        <authorList>
            <person name="Andrade P."/>
            <person name="Pinho C."/>
            <person name="Perez I de Lanuza G."/>
            <person name="Afonso S."/>
            <person name="Brejcha J."/>
            <person name="Rubin C.J."/>
            <person name="Wallerman O."/>
            <person name="Pereira P."/>
            <person name="Sabatino S.J."/>
            <person name="Bellati A."/>
            <person name="Pellitteri-Rosa D."/>
            <person name="Bosakova Z."/>
            <person name="Bunikis I."/>
            <person name="Carretero M.A."/>
            <person name="Feiner N."/>
            <person name="Marsik P."/>
            <person name="Pauperio F."/>
            <person name="Salvi D."/>
            <person name="Soler L."/>
            <person name="While G.M."/>
            <person name="Uller T."/>
            <person name="Font E."/>
            <person name="Andersson L."/>
            <person name="Carneiro M."/>
        </authorList>
    </citation>
    <scope>NUCLEOTIDE SEQUENCE</scope>
</reference>
<proteinExistence type="predicted"/>
<name>A0A670IRM5_PODMU</name>
<organism evidence="2 3">
    <name type="scientific">Podarcis muralis</name>
    <name type="common">Wall lizard</name>
    <name type="synonym">Lacerta muralis</name>
    <dbReference type="NCBI Taxonomy" id="64176"/>
    <lineage>
        <taxon>Eukaryota</taxon>
        <taxon>Metazoa</taxon>
        <taxon>Chordata</taxon>
        <taxon>Craniata</taxon>
        <taxon>Vertebrata</taxon>
        <taxon>Euteleostomi</taxon>
        <taxon>Lepidosauria</taxon>
        <taxon>Squamata</taxon>
        <taxon>Bifurcata</taxon>
        <taxon>Unidentata</taxon>
        <taxon>Episquamata</taxon>
        <taxon>Laterata</taxon>
        <taxon>Lacertibaenia</taxon>
        <taxon>Lacertidae</taxon>
        <taxon>Podarcis</taxon>
    </lineage>
</organism>
<dbReference type="AlphaFoldDB" id="A0A670IRM5"/>
<feature type="compositionally biased region" description="Low complexity" evidence="1">
    <location>
        <begin position="21"/>
        <end position="35"/>
    </location>
</feature>
<feature type="region of interest" description="Disordered" evidence="1">
    <location>
        <begin position="1"/>
        <end position="35"/>
    </location>
</feature>
<evidence type="ECO:0000313" key="2">
    <source>
        <dbReference type="Ensembl" id="ENSPMRP00000014675.1"/>
    </source>
</evidence>
<sequence length="102" mass="10942">MFISQGHRGGDAGRQKSTGQSSSPALPLSPSSSAHDMLCSPHISPFPSSLLLLIKCSYSLSLSPTLPPFSTQKQRNWEDKEETLLCSEQTGCSLFSLQVATS</sequence>
<dbReference type="Ensembl" id="ENSPMRT00000015676.1">
    <property type="protein sequence ID" value="ENSPMRP00000014675.1"/>
    <property type="gene ID" value="ENSPMRG00000009801.1"/>
</dbReference>
<reference evidence="2" key="3">
    <citation type="submission" date="2025-09" db="UniProtKB">
        <authorList>
            <consortium name="Ensembl"/>
        </authorList>
    </citation>
    <scope>IDENTIFICATION</scope>
</reference>
<accession>A0A670IRM5</accession>
<protein>
    <submittedName>
        <fullName evidence="2">Uncharacterized protein</fullName>
    </submittedName>
</protein>
<evidence type="ECO:0000256" key="1">
    <source>
        <dbReference type="SAM" id="MobiDB-lite"/>
    </source>
</evidence>
<keyword evidence="3" id="KW-1185">Reference proteome</keyword>
<evidence type="ECO:0000313" key="3">
    <source>
        <dbReference type="Proteomes" id="UP000472272"/>
    </source>
</evidence>
<dbReference type="Proteomes" id="UP000472272">
    <property type="component" value="Chromosome 9"/>
</dbReference>